<dbReference type="AlphaFoldDB" id="A0A1B0FJV4"/>
<proteinExistence type="predicted"/>
<dbReference type="EnsemblMetazoa" id="GMOY004073-RA">
    <property type="protein sequence ID" value="GMOY004073-PA"/>
    <property type="gene ID" value="GMOY004073"/>
</dbReference>
<feature type="signal peptide" evidence="1">
    <location>
        <begin position="1"/>
        <end position="18"/>
    </location>
</feature>
<accession>A0A1B0FJV4</accession>
<keyword evidence="3" id="KW-1185">Reference proteome</keyword>
<organism evidence="2 3">
    <name type="scientific">Glossina morsitans morsitans</name>
    <name type="common">Savannah tsetse fly</name>
    <dbReference type="NCBI Taxonomy" id="37546"/>
    <lineage>
        <taxon>Eukaryota</taxon>
        <taxon>Metazoa</taxon>
        <taxon>Ecdysozoa</taxon>
        <taxon>Arthropoda</taxon>
        <taxon>Hexapoda</taxon>
        <taxon>Insecta</taxon>
        <taxon>Pterygota</taxon>
        <taxon>Neoptera</taxon>
        <taxon>Endopterygota</taxon>
        <taxon>Diptera</taxon>
        <taxon>Brachycera</taxon>
        <taxon>Muscomorpha</taxon>
        <taxon>Hippoboscoidea</taxon>
        <taxon>Glossinidae</taxon>
        <taxon>Glossina</taxon>
    </lineage>
</organism>
<evidence type="ECO:0008006" key="4">
    <source>
        <dbReference type="Google" id="ProtNLM"/>
    </source>
</evidence>
<dbReference type="Proteomes" id="UP000092444">
    <property type="component" value="Unassembled WGS sequence"/>
</dbReference>
<name>A0A1B0FJV4_GLOMM</name>
<protein>
    <recommendedName>
        <fullName evidence="4">Secreted protein</fullName>
    </recommendedName>
</protein>
<dbReference type="VEuPathDB" id="VectorBase:GMOY004073"/>
<feature type="chain" id="PRO_5008407527" description="Secreted protein" evidence="1">
    <location>
        <begin position="19"/>
        <end position="137"/>
    </location>
</feature>
<evidence type="ECO:0000256" key="1">
    <source>
        <dbReference type="SAM" id="SignalP"/>
    </source>
</evidence>
<evidence type="ECO:0000313" key="3">
    <source>
        <dbReference type="Proteomes" id="UP000092444"/>
    </source>
</evidence>
<sequence length="137" mass="14835">MIMKSRLLLQLITTVVDILLHTARYRSSSARAMDPGSYTGGVRSGHTLVPTPRCSAKRSVERLAEIVGMRLASQDLLPVGIASKSFASFSPSSDYFNGGPRVSRCREKWVCSVNRGGELGDFGGVVNWCGNIGVKCR</sequence>
<dbReference type="EMBL" id="CCAG010018347">
    <property type="status" value="NOT_ANNOTATED_CDS"/>
    <property type="molecule type" value="Genomic_DNA"/>
</dbReference>
<evidence type="ECO:0000313" key="2">
    <source>
        <dbReference type="EnsemblMetazoa" id="GMOY004073-PA"/>
    </source>
</evidence>
<keyword evidence="1" id="KW-0732">Signal</keyword>
<reference evidence="2" key="1">
    <citation type="submission" date="2020-05" db="UniProtKB">
        <authorList>
            <consortium name="EnsemblMetazoa"/>
        </authorList>
    </citation>
    <scope>IDENTIFICATION</scope>
    <source>
        <strain evidence="2">Yale</strain>
    </source>
</reference>